<reference evidence="1 2" key="1">
    <citation type="submission" date="2022-12" db="EMBL/GenBank/DDBJ databases">
        <title>Genomic features and morphological characterization of a novel Knufia sp. strain isolated from spacecraft assembly facility.</title>
        <authorList>
            <person name="Teixeira M."/>
            <person name="Chander A.M."/>
            <person name="Stajich J.E."/>
            <person name="Venkateswaran K."/>
        </authorList>
    </citation>
    <scope>NUCLEOTIDE SEQUENCE [LARGE SCALE GENOMIC DNA]</scope>
    <source>
        <strain evidence="1 2">FJI-L2-BK-P2</strain>
    </source>
</reference>
<comment type="caution">
    <text evidence="1">The sequence shown here is derived from an EMBL/GenBank/DDBJ whole genome shotgun (WGS) entry which is preliminary data.</text>
</comment>
<evidence type="ECO:0000313" key="1">
    <source>
        <dbReference type="EMBL" id="KAK5952236.1"/>
    </source>
</evidence>
<gene>
    <name evidence="1" type="ORF">OHC33_006709</name>
</gene>
<dbReference type="EMBL" id="JAKLMC020000016">
    <property type="protein sequence ID" value="KAK5952236.1"/>
    <property type="molecule type" value="Genomic_DNA"/>
</dbReference>
<dbReference type="Proteomes" id="UP001316803">
    <property type="component" value="Unassembled WGS sequence"/>
</dbReference>
<sequence>MRILASYFYNEEGESILRQRLQQTFDNHPIDDPTLTQFIATAEKPDQVLKYVRDYSYLTPDLCEQIIYPMFQLFLALERSARRPSDIEGSAVPLLFGELLDVLLARESADKEAMANINDGGVKGNSGRVEHKGTVISTKETFFEPLTATKASESI</sequence>
<proteinExistence type="predicted"/>
<evidence type="ECO:0000313" key="2">
    <source>
        <dbReference type="Proteomes" id="UP001316803"/>
    </source>
</evidence>
<protein>
    <submittedName>
        <fullName evidence="1">Uncharacterized protein</fullName>
    </submittedName>
</protein>
<accession>A0AAN8I6S2</accession>
<dbReference type="AlphaFoldDB" id="A0AAN8I6S2"/>
<name>A0AAN8I6S2_9EURO</name>
<organism evidence="1 2">
    <name type="scientific">Knufia fluminis</name>
    <dbReference type="NCBI Taxonomy" id="191047"/>
    <lineage>
        <taxon>Eukaryota</taxon>
        <taxon>Fungi</taxon>
        <taxon>Dikarya</taxon>
        <taxon>Ascomycota</taxon>
        <taxon>Pezizomycotina</taxon>
        <taxon>Eurotiomycetes</taxon>
        <taxon>Chaetothyriomycetidae</taxon>
        <taxon>Chaetothyriales</taxon>
        <taxon>Trichomeriaceae</taxon>
        <taxon>Knufia</taxon>
    </lineage>
</organism>
<keyword evidence="2" id="KW-1185">Reference proteome</keyword>